<evidence type="ECO:0000256" key="1">
    <source>
        <dbReference type="SAM" id="MobiDB-lite"/>
    </source>
</evidence>
<protein>
    <submittedName>
        <fullName evidence="2">Uncharacterized protein</fullName>
    </submittedName>
</protein>
<feature type="region of interest" description="Disordered" evidence="1">
    <location>
        <begin position="32"/>
        <end position="85"/>
    </location>
</feature>
<feature type="compositionally biased region" description="Acidic residues" evidence="1">
    <location>
        <begin position="62"/>
        <end position="75"/>
    </location>
</feature>
<proteinExistence type="predicted"/>
<evidence type="ECO:0000313" key="3">
    <source>
        <dbReference type="Proteomes" id="UP001530315"/>
    </source>
</evidence>
<name>A0ABD3QTW9_9STRA</name>
<keyword evidence="3" id="KW-1185">Reference proteome</keyword>
<evidence type="ECO:0000313" key="2">
    <source>
        <dbReference type="EMBL" id="KAL3803967.1"/>
    </source>
</evidence>
<comment type="caution">
    <text evidence="2">The sequence shown here is derived from an EMBL/GenBank/DDBJ whole genome shotgun (WGS) entry which is preliminary data.</text>
</comment>
<reference evidence="2 3" key="1">
    <citation type="submission" date="2024-10" db="EMBL/GenBank/DDBJ databases">
        <title>Updated reference genomes for cyclostephanoid diatoms.</title>
        <authorList>
            <person name="Roberts W.R."/>
            <person name="Alverson A.J."/>
        </authorList>
    </citation>
    <scope>NUCLEOTIDE SEQUENCE [LARGE SCALE GENOMIC DNA]</scope>
    <source>
        <strain evidence="2 3">AJA276-08</strain>
    </source>
</reference>
<dbReference type="AlphaFoldDB" id="A0ABD3QTW9"/>
<sequence length="189" mass="20808">MLIIYHSFVNGRQMWLYCHRADASNADGPVKLTIWPPPAAPTGRRRRRDGPPMRHGSRLLDDDGDGTIERDDDGETGNGGTAVGASPLWEHAEAFRRAAILGLIFDNINDDDGGDCSDIFAAFSDVVRREGRSGHVAGYRTNVLQQANIADHGILLSVRTRRRRRHARGASAVVRSIDGRRVVGDDQRS</sequence>
<dbReference type="Proteomes" id="UP001530315">
    <property type="component" value="Unassembled WGS sequence"/>
</dbReference>
<accession>A0ABD3QTW9</accession>
<gene>
    <name evidence="2" type="ORF">ACHAW5_001744</name>
</gene>
<organism evidence="2 3">
    <name type="scientific">Stephanodiscus triporus</name>
    <dbReference type="NCBI Taxonomy" id="2934178"/>
    <lineage>
        <taxon>Eukaryota</taxon>
        <taxon>Sar</taxon>
        <taxon>Stramenopiles</taxon>
        <taxon>Ochrophyta</taxon>
        <taxon>Bacillariophyta</taxon>
        <taxon>Coscinodiscophyceae</taxon>
        <taxon>Thalassiosirophycidae</taxon>
        <taxon>Stephanodiscales</taxon>
        <taxon>Stephanodiscaceae</taxon>
        <taxon>Stephanodiscus</taxon>
    </lineage>
</organism>
<dbReference type="EMBL" id="JALLAZ020000102">
    <property type="protein sequence ID" value="KAL3803967.1"/>
    <property type="molecule type" value="Genomic_DNA"/>
</dbReference>